<protein>
    <recommendedName>
        <fullName evidence="3">Flagellar motor protein MotB</fullName>
    </recommendedName>
</protein>
<comment type="caution">
    <text evidence="1">The sequence shown here is derived from an EMBL/GenBank/DDBJ whole genome shotgun (WGS) entry which is preliminary data.</text>
</comment>
<dbReference type="EMBL" id="LXIE01000013">
    <property type="protein sequence ID" value="OAD91364.1"/>
    <property type="molecule type" value="Genomic_DNA"/>
</dbReference>
<sequence>MLNFSGLAIYCVFLSFSEQQTSRTIAIPLKLQAFVLNLLSLMIPKQNLLALLVFASISAVSFSQTSTHKTDVNKDIDVVRVYEQVVVEGYGTPFIYKKLATAYYFKNEYGKALAWFQKLFAEEKNTDPELAHQYNQTLKAVAAANSTASLKTSFLK</sequence>
<dbReference type="STRING" id="1385699.A7A78_11955"/>
<dbReference type="AlphaFoldDB" id="A0A1A9LEG5"/>
<accession>A0A1A9LEG5</accession>
<proteinExistence type="predicted"/>
<reference evidence="1 2" key="1">
    <citation type="submission" date="2016-05" db="EMBL/GenBank/DDBJ databases">
        <title>Genome sequencing of Vitellibacter soesokkakensis RSSK-12.</title>
        <authorList>
            <person name="Thevarajoo S."/>
            <person name="Selvaratnam C."/>
            <person name="Goh K.M."/>
            <person name="Chan K.-G."/>
            <person name="Chong C.S."/>
        </authorList>
    </citation>
    <scope>NUCLEOTIDE SEQUENCE [LARGE SCALE GENOMIC DNA]</scope>
    <source>
        <strain evidence="1 2">RSSK-12</strain>
    </source>
</reference>
<evidence type="ECO:0000313" key="1">
    <source>
        <dbReference type="EMBL" id="OAD91364.1"/>
    </source>
</evidence>
<evidence type="ECO:0008006" key="3">
    <source>
        <dbReference type="Google" id="ProtNLM"/>
    </source>
</evidence>
<keyword evidence="2" id="KW-1185">Reference proteome</keyword>
<gene>
    <name evidence="1" type="ORF">A7A78_11955</name>
</gene>
<evidence type="ECO:0000313" key="2">
    <source>
        <dbReference type="Proteomes" id="UP000077552"/>
    </source>
</evidence>
<name>A0A1A9LEG5_9FLAO</name>
<dbReference type="Proteomes" id="UP000077552">
    <property type="component" value="Unassembled WGS sequence"/>
</dbReference>
<organism evidence="1 2">
    <name type="scientific">Aequorivita soesokkakensis</name>
    <dbReference type="NCBI Taxonomy" id="1385699"/>
    <lineage>
        <taxon>Bacteria</taxon>
        <taxon>Pseudomonadati</taxon>
        <taxon>Bacteroidota</taxon>
        <taxon>Flavobacteriia</taxon>
        <taxon>Flavobacteriales</taxon>
        <taxon>Flavobacteriaceae</taxon>
        <taxon>Aequorivita</taxon>
    </lineage>
</organism>